<protein>
    <submittedName>
        <fullName evidence="1">Uncharacterized protein</fullName>
    </submittedName>
</protein>
<evidence type="ECO:0000313" key="1">
    <source>
        <dbReference type="EMBL" id="KAJ8891854.1"/>
    </source>
</evidence>
<reference evidence="1 2" key="1">
    <citation type="submission" date="2023-02" db="EMBL/GenBank/DDBJ databases">
        <title>LHISI_Scaffold_Assembly.</title>
        <authorList>
            <person name="Stuart O.P."/>
            <person name="Cleave R."/>
            <person name="Magrath M.J.L."/>
            <person name="Mikheyev A.S."/>
        </authorList>
    </citation>
    <scope>NUCLEOTIDE SEQUENCE [LARGE SCALE GENOMIC DNA]</scope>
    <source>
        <strain evidence="1">Daus_M_001</strain>
        <tissue evidence="1">Leg muscle</tissue>
    </source>
</reference>
<dbReference type="Proteomes" id="UP001159363">
    <property type="component" value="Chromosome 2"/>
</dbReference>
<accession>A0ABQ9I5D6</accession>
<evidence type="ECO:0000313" key="2">
    <source>
        <dbReference type="Proteomes" id="UP001159363"/>
    </source>
</evidence>
<name>A0ABQ9I5D6_9NEOP</name>
<keyword evidence="2" id="KW-1185">Reference proteome</keyword>
<gene>
    <name evidence="1" type="ORF">PR048_004408</name>
</gene>
<sequence>MTCVPMHVLPRGPTWRTHCLWAALYALIEEHEGSALGRHSVEARRLTTSTDIEGLVRALEKG</sequence>
<dbReference type="EMBL" id="JARBHB010000002">
    <property type="protein sequence ID" value="KAJ8891854.1"/>
    <property type="molecule type" value="Genomic_DNA"/>
</dbReference>
<organism evidence="1 2">
    <name type="scientific">Dryococelus australis</name>
    <dbReference type="NCBI Taxonomy" id="614101"/>
    <lineage>
        <taxon>Eukaryota</taxon>
        <taxon>Metazoa</taxon>
        <taxon>Ecdysozoa</taxon>
        <taxon>Arthropoda</taxon>
        <taxon>Hexapoda</taxon>
        <taxon>Insecta</taxon>
        <taxon>Pterygota</taxon>
        <taxon>Neoptera</taxon>
        <taxon>Polyneoptera</taxon>
        <taxon>Phasmatodea</taxon>
        <taxon>Verophasmatodea</taxon>
        <taxon>Anareolatae</taxon>
        <taxon>Phasmatidae</taxon>
        <taxon>Eurycanthinae</taxon>
        <taxon>Dryococelus</taxon>
    </lineage>
</organism>
<comment type="caution">
    <text evidence="1">The sequence shown here is derived from an EMBL/GenBank/DDBJ whole genome shotgun (WGS) entry which is preliminary data.</text>
</comment>
<proteinExistence type="predicted"/>